<dbReference type="Proteomes" id="UP000221080">
    <property type="component" value="Chromosome 3"/>
</dbReference>
<dbReference type="PANTHER" id="PTHR31952">
    <property type="entry name" value="CB1 CANNABINOID RECEPTOR-INTERACTING PROTEIN 1"/>
    <property type="match status" value="1"/>
</dbReference>
<dbReference type="KEGG" id="ipu:108262842"/>
<dbReference type="STRING" id="7998.ENSIPUP00000024754"/>
<accession>A0A2D0QJT6</accession>
<keyword evidence="1" id="KW-1185">Reference proteome</keyword>
<reference evidence="2" key="2">
    <citation type="submission" date="2025-08" db="UniProtKB">
        <authorList>
            <consortium name="RefSeq"/>
        </authorList>
    </citation>
    <scope>IDENTIFICATION</scope>
    <source>
        <tissue evidence="2">Blood</tissue>
    </source>
</reference>
<gene>
    <name evidence="2" type="primary">cnrip1b</name>
</gene>
<dbReference type="GO" id="GO:0005886">
    <property type="term" value="C:plasma membrane"/>
    <property type="evidence" value="ECO:0007669"/>
    <property type="project" value="TreeGrafter"/>
</dbReference>
<dbReference type="PANTHER" id="PTHR31952:SF3">
    <property type="entry name" value="CB1 CANNABINOID RECEPTOR-INTERACTING PROTEIN 1"/>
    <property type="match status" value="1"/>
</dbReference>
<proteinExistence type="predicted"/>
<dbReference type="OrthoDB" id="5920443at2759"/>
<dbReference type="GeneID" id="108262842"/>
<dbReference type="CTD" id="556881"/>
<sequence>MAGVPQLIKVAFSLKTTPDDGPVFFKADGTRFGQNRTIKLLTGTKYKIEITVKPGAVEASSMSVGGATFSLEQKSKDPQAVVYSAMYDTEGVAHTKSGERQPVQVSIHFMAAGLFETMWQVKFYNYNKRDHCQWGNSFRSIEYECKPNDTHSLMWISKETFL</sequence>
<reference evidence="1" key="1">
    <citation type="journal article" date="2016" name="Nat. Commun.">
        <title>The channel catfish genome sequence provides insights into the evolution of scale formation in teleosts.</title>
        <authorList>
            <person name="Liu Z."/>
            <person name="Liu S."/>
            <person name="Yao J."/>
            <person name="Bao L."/>
            <person name="Zhang J."/>
            <person name="Li Y."/>
            <person name="Jiang C."/>
            <person name="Sun L."/>
            <person name="Wang R."/>
            <person name="Zhang Y."/>
            <person name="Zhou T."/>
            <person name="Zeng Q."/>
            <person name="Fu Q."/>
            <person name="Gao S."/>
            <person name="Li N."/>
            <person name="Koren S."/>
            <person name="Jiang Y."/>
            <person name="Zimin A."/>
            <person name="Xu P."/>
            <person name="Phillippy A.M."/>
            <person name="Geng X."/>
            <person name="Song L."/>
            <person name="Sun F."/>
            <person name="Li C."/>
            <person name="Wang X."/>
            <person name="Chen A."/>
            <person name="Jin Y."/>
            <person name="Yuan Z."/>
            <person name="Yang Y."/>
            <person name="Tan S."/>
            <person name="Peatman E."/>
            <person name="Lu J."/>
            <person name="Qin Z."/>
            <person name="Dunham R."/>
            <person name="Li Z."/>
            <person name="Sonstegard T."/>
            <person name="Feng J."/>
            <person name="Danzmann R.G."/>
            <person name="Schroeder S."/>
            <person name="Scheffler B."/>
            <person name="Duke M.V."/>
            <person name="Ballard L."/>
            <person name="Kucuktas H."/>
            <person name="Kaltenboeck L."/>
            <person name="Liu H."/>
            <person name="Armbruster J."/>
            <person name="Xie Y."/>
            <person name="Kirby M.L."/>
            <person name="Tian Y."/>
            <person name="Flanagan M.E."/>
            <person name="Mu W."/>
            <person name="Waldbieser G.C."/>
        </authorList>
    </citation>
    <scope>NUCLEOTIDE SEQUENCE [LARGE SCALE GENOMIC DNA]</scope>
    <source>
        <strain evidence="1">SDA103</strain>
    </source>
</reference>
<evidence type="ECO:0000313" key="1">
    <source>
        <dbReference type="Proteomes" id="UP000221080"/>
    </source>
</evidence>
<dbReference type="RefSeq" id="XP_017318683.1">
    <property type="nucleotide sequence ID" value="XM_017463194.3"/>
</dbReference>
<dbReference type="GO" id="GO:0031718">
    <property type="term" value="F:type 1 cannabinoid receptor binding"/>
    <property type="evidence" value="ECO:0007669"/>
    <property type="project" value="TreeGrafter"/>
</dbReference>
<organism evidence="1 2">
    <name type="scientific">Ictalurus punctatus</name>
    <name type="common">Channel catfish</name>
    <name type="synonym">Silurus punctatus</name>
    <dbReference type="NCBI Taxonomy" id="7998"/>
    <lineage>
        <taxon>Eukaryota</taxon>
        <taxon>Metazoa</taxon>
        <taxon>Chordata</taxon>
        <taxon>Craniata</taxon>
        <taxon>Vertebrata</taxon>
        <taxon>Euteleostomi</taxon>
        <taxon>Actinopterygii</taxon>
        <taxon>Neopterygii</taxon>
        <taxon>Teleostei</taxon>
        <taxon>Ostariophysi</taxon>
        <taxon>Siluriformes</taxon>
        <taxon>Ictaluridae</taxon>
        <taxon>Ictalurus</taxon>
    </lineage>
</organism>
<keyword evidence="2" id="KW-0675">Receptor</keyword>
<evidence type="ECO:0000313" key="2">
    <source>
        <dbReference type="RefSeq" id="XP_017318683.1"/>
    </source>
</evidence>
<dbReference type="Pfam" id="PF15043">
    <property type="entry name" value="CNRIP1"/>
    <property type="match status" value="1"/>
</dbReference>
<protein>
    <submittedName>
        <fullName evidence="2">CB1 cannabinoid receptor-interacting protein 1b</fullName>
    </submittedName>
</protein>
<name>A0A2D0QJT6_ICTPU</name>
<dbReference type="InterPro" id="IPR029204">
    <property type="entry name" value="CNRIP1"/>
</dbReference>
<dbReference type="OMA" id="TIKMKVQ"/>
<dbReference type="AlphaFoldDB" id="A0A2D0QJT6"/>